<reference evidence="1" key="1">
    <citation type="submission" date="2023-10" db="EMBL/GenBank/DDBJ databases">
        <authorList>
            <person name="Chen Y."/>
            <person name="Shah S."/>
            <person name="Dougan E. K."/>
            <person name="Thang M."/>
            <person name="Chan C."/>
        </authorList>
    </citation>
    <scope>NUCLEOTIDE SEQUENCE [LARGE SCALE GENOMIC DNA]</scope>
</reference>
<keyword evidence="2" id="KW-1185">Reference proteome</keyword>
<dbReference type="EMBL" id="CAUYUJ010003460">
    <property type="protein sequence ID" value="CAK0805459.1"/>
    <property type="molecule type" value="Genomic_DNA"/>
</dbReference>
<organism evidence="1 2">
    <name type="scientific">Prorocentrum cordatum</name>
    <dbReference type="NCBI Taxonomy" id="2364126"/>
    <lineage>
        <taxon>Eukaryota</taxon>
        <taxon>Sar</taxon>
        <taxon>Alveolata</taxon>
        <taxon>Dinophyceae</taxon>
        <taxon>Prorocentrales</taxon>
        <taxon>Prorocentraceae</taxon>
        <taxon>Prorocentrum</taxon>
    </lineage>
</organism>
<gene>
    <name evidence="1" type="ORF">PCOR1329_LOCUS11957</name>
</gene>
<sequence length="66" mass="7485">PWMKALRRACPRGSLLRTFSGTCGLIFSRRWPRLTWRGRPLLSVGLSLSWSRRSSGCGVWPLRPSG</sequence>
<dbReference type="Proteomes" id="UP001189429">
    <property type="component" value="Unassembled WGS sequence"/>
</dbReference>
<proteinExistence type="predicted"/>
<feature type="non-terminal residue" evidence="1">
    <location>
        <position position="66"/>
    </location>
</feature>
<evidence type="ECO:0000313" key="2">
    <source>
        <dbReference type="Proteomes" id="UP001189429"/>
    </source>
</evidence>
<name>A0ABN9QHH0_9DINO</name>
<feature type="non-terminal residue" evidence="1">
    <location>
        <position position="1"/>
    </location>
</feature>
<evidence type="ECO:0000313" key="1">
    <source>
        <dbReference type="EMBL" id="CAK0805459.1"/>
    </source>
</evidence>
<comment type="caution">
    <text evidence="1">The sequence shown here is derived from an EMBL/GenBank/DDBJ whole genome shotgun (WGS) entry which is preliminary data.</text>
</comment>
<accession>A0ABN9QHH0</accession>
<protein>
    <submittedName>
        <fullName evidence="1">Uncharacterized protein</fullName>
    </submittedName>
</protein>